<dbReference type="NCBIfam" id="TIGR01841">
    <property type="entry name" value="phasin"/>
    <property type="match status" value="1"/>
</dbReference>
<comment type="caution">
    <text evidence="2">The sequence shown here is derived from an EMBL/GenBank/DDBJ whole genome shotgun (WGS) entry which is preliminary data.</text>
</comment>
<proteinExistence type="predicted"/>
<evidence type="ECO:0000259" key="1">
    <source>
        <dbReference type="Pfam" id="PF09361"/>
    </source>
</evidence>
<dbReference type="Pfam" id="PF09361">
    <property type="entry name" value="Phasin_2"/>
    <property type="match status" value="1"/>
</dbReference>
<dbReference type="AlphaFoldDB" id="A0A6N4RDK8"/>
<evidence type="ECO:0000313" key="3">
    <source>
        <dbReference type="Proteomes" id="UP000320948"/>
    </source>
</evidence>
<accession>A0A6N4RDK8</accession>
<dbReference type="Proteomes" id="UP000320948">
    <property type="component" value="Unassembled WGS sequence"/>
</dbReference>
<sequence>MFTNDFSKMFDPSQYTQTMQQNMQKFFDWSSAASTSKQNLEAMKQVSSIVTDTIANCTEKQFKYAQSTMEDCVEALRELSTAKGIEDYMSKQTEISKRSAEKAQSIAQEISTQWQKTQAKCSDIISQQTSQTLETFKSTATTAATAAKSAAGTTSGK</sequence>
<reference evidence="2 3" key="1">
    <citation type="journal article" date="2017" name="Nat. Commun.">
        <title>In situ click chemistry generation of cyclooxygenase-2 inhibitors.</title>
        <authorList>
            <person name="Bhardwaj A."/>
            <person name="Kaur J."/>
            <person name="Wuest M."/>
            <person name="Wuest F."/>
        </authorList>
    </citation>
    <scope>NUCLEOTIDE SEQUENCE [LARGE SCALE GENOMIC DNA]</scope>
    <source>
        <strain evidence="2">S2_018_000_R2_106</strain>
    </source>
</reference>
<feature type="domain" description="Phasin" evidence="1">
    <location>
        <begin position="33"/>
        <end position="128"/>
    </location>
</feature>
<organism evidence="2 3">
    <name type="scientific">Blastochloris viridis</name>
    <name type="common">Rhodopseudomonas viridis</name>
    <dbReference type="NCBI Taxonomy" id="1079"/>
    <lineage>
        <taxon>Bacteria</taxon>
        <taxon>Pseudomonadati</taxon>
        <taxon>Pseudomonadota</taxon>
        <taxon>Alphaproteobacteria</taxon>
        <taxon>Hyphomicrobiales</taxon>
        <taxon>Blastochloridaceae</taxon>
        <taxon>Blastochloris</taxon>
    </lineage>
</organism>
<dbReference type="InterPro" id="IPR010127">
    <property type="entry name" value="Phasin_subfam-1"/>
</dbReference>
<name>A0A6N4RDK8_BLAVI</name>
<gene>
    <name evidence="2" type="ORF">DI628_04195</name>
</gene>
<dbReference type="InterPro" id="IPR018968">
    <property type="entry name" value="Phasin"/>
</dbReference>
<protein>
    <submittedName>
        <fullName evidence="2">Phasin family protein</fullName>
    </submittedName>
</protein>
<dbReference type="EMBL" id="VAFM01000001">
    <property type="protein sequence ID" value="TKW61827.1"/>
    <property type="molecule type" value="Genomic_DNA"/>
</dbReference>
<evidence type="ECO:0000313" key="2">
    <source>
        <dbReference type="EMBL" id="TKW61827.1"/>
    </source>
</evidence>